<dbReference type="PANTHER" id="PTHR32183">
    <property type="match status" value="1"/>
</dbReference>
<keyword evidence="4" id="KW-0949">S-adenosyl-L-methionine</keyword>
<evidence type="ECO:0000256" key="4">
    <source>
        <dbReference type="ARBA" id="ARBA00022691"/>
    </source>
</evidence>
<reference evidence="7 8" key="1">
    <citation type="journal article" date="2014" name="Genome Announc.">
        <title>Draft Genome Sequences of Marine Flavobacterium Nonlabens Strains NR17, NR24, NR27, NR32, NR33, and Ara13.</title>
        <authorList>
            <person name="Nakanishi M."/>
            <person name="Meirelles P."/>
            <person name="Suzuki R."/>
            <person name="Takatani N."/>
            <person name="Mino S."/>
            <person name="Suda W."/>
            <person name="Oshima K."/>
            <person name="Hattori M."/>
            <person name="Ohkuma M."/>
            <person name="Hosokawa M."/>
            <person name="Miyashita K."/>
            <person name="Thompson F.L."/>
            <person name="Niwa A."/>
            <person name="Sawabe T."/>
            <person name="Sawabe T."/>
        </authorList>
    </citation>
    <scope>NUCLEOTIDE SEQUENCE [LARGE SCALE GENOMIC DNA]</scope>
    <source>
        <strain evidence="5">JCM 19296</strain>
        <strain evidence="6">JCM 19314</strain>
        <strain evidence="7">JCM19296</strain>
        <strain evidence="8">JCM19314</strain>
    </source>
</reference>
<comment type="caution">
    <text evidence="5">The sequence shown here is derived from an EMBL/GenBank/DDBJ whole genome shotgun (WGS) entry which is preliminary data.</text>
</comment>
<dbReference type="GO" id="GO:0008119">
    <property type="term" value="F:thiopurine S-methyltransferase activity"/>
    <property type="evidence" value="ECO:0007669"/>
    <property type="project" value="UniProtKB-EC"/>
</dbReference>
<gene>
    <name evidence="5" type="ORF">JCM19296_1069</name>
    <name evidence="6" type="ORF">JCM19314_1562</name>
</gene>
<dbReference type="Pfam" id="PF05724">
    <property type="entry name" value="TPMT"/>
    <property type="match status" value="1"/>
</dbReference>
<sequence>MIKLDQQYWQERYTKNSIGWDLGKVSTPLKNYINQLTDKDISILIPGAGNAHEAEYLFNSGFKNITILDIASSPIKYAKEKIALPCSNFVQQDYFDHNGKYDLILEQTFFCALEPCFRESYIKKTHQLLNDNGRLAGVLFNFENKLNGPPFGGIITEYIKLFESHFKIIIMESCYNSVKERQDKEIFIKLMKKK</sequence>
<proteinExistence type="predicted"/>
<keyword evidence="1" id="KW-0597">Phosphoprotein</keyword>
<accession>A0A081D981</accession>
<evidence type="ECO:0000313" key="5">
    <source>
        <dbReference type="EMBL" id="GAK75477.1"/>
    </source>
</evidence>
<organism evidence="5 7">
    <name type="scientific">Nonlabens ulvanivorans</name>
    <name type="common">Persicivirga ulvanivorans</name>
    <dbReference type="NCBI Taxonomy" id="906888"/>
    <lineage>
        <taxon>Bacteria</taxon>
        <taxon>Pseudomonadati</taxon>
        <taxon>Bacteroidota</taxon>
        <taxon>Flavobacteriia</taxon>
        <taxon>Flavobacteriales</taxon>
        <taxon>Flavobacteriaceae</taxon>
        <taxon>Nonlabens</taxon>
    </lineage>
</organism>
<dbReference type="Gene3D" id="3.40.50.150">
    <property type="entry name" value="Vaccinia Virus protein VP39"/>
    <property type="match status" value="1"/>
</dbReference>
<dbReference type="EC" id="2.1.1.67" evidence="6"/>
<evidence type="ECO:0000313" key="7">
    <source>
        <dbReference type="Proteomes" id="UP000028980"/>
    </source>
</evidence>
<dbReference type="Proteomes" id="UP000028980">
    <property type="component" value="Unassembled WGS sequence"/>
</dbReference>
<evidence type="ECO:0000256" key="3">
    <source>
        <dbReference type="ARBA" id="ARBA00022679"/>
    </source>
</evidence>
<dbReference type="GO" id="GO:0032259">
    <property type="term" value="P:methylation"/>
    <property type="evidence" value="ECO:0007669"/>
    <property type="project" value="UniProtKB-KW"/>
</dbReference>
<evidence type="ECO:0000256" key="2">
    <source>
        <dbReference type="ARBA" id="ARBA00022603"/>
    </source>
</evidence>
<dbReference type="CDD" id="cd02440">
    <property type="entry name" value="AdoMet_MTases"/>
    <property type="match status" value="1"/>
</dbReference>
<dbReference type="InterPro" id="IPR029063">
    <property type="entry name" value="SAM-dependent_MTases_sf"/>
</dbReference>
<keyword evidence="3 6" id="KW-0808">Transferase</keyword>
<keyword evidence="2 6" id="KW-0489">Methyltransferase</keyword>
<dbReference type="InterPro" id="IPR008854">
    <property type="entry name" value="TPMT"/>
</dbReference>
<dbReference type="EMBL" id="BBMM01000016">
    <property type="protein sequence ID" value="GAL01889.1"/>
    <property type="molecule type" value="Genomic_DNA"/>
</dbReference>
<protein>
    <submittedName>
        <fullName evidence="5">Gll0818 protein</fullName>
    </submittedName>
    <submittedName>
        <fullName evidence="6">Thiopurine S-methyltransferase</fullName>
        <ecNumber evidence="6">2.1.1.67</ecNumber>
    </submittedName>
</protein>
<evidence type="ECO:0000256" key="1">
    <source>
        <dbReference type="ARBA" id="ARBA00022553"/>
    </source>
</evidence>
<dbReference type="PANTHER" id="PTHR32183:SF6">
    <property type="entry name" value="CYSTEINE SULFINATE DESULFINASE_CYSTEINE DESULFURASE AND RELATED ENZYMES"/>
    <property type="match status" value="1"/>
</dbReference>
<dbReference type="SUPFAM" id="SSF53335">
    <property type="entry name" value="S-adenosyl-L-methionine-dependent methyltransferases"/>
    <property type="match status" value="1"/>
</dbReference>
<dbReference type="EMBL" id="BBLG01000002">
    <property type="protein sequence ID" value="GAK75477.1"/>
    <property type="molecule type" value="Genomic_DNA"/>
</dbReference>
<evidence type="ECO:0000313" key="8">
    <source>
        <dbReference type="Proteomes" id="UP000029226"/>
    </source>
</evidence>
<evidence type="ECO:0000313" key="6">
    <source>
        <dbReference type="EMBL" id="GAL01889.1"/>
    </source>
</evidence>
<name>A0A081D981_NONUL</name>
<dbReference type="Proteomes" id="UP000029226">
    <property type="component" value="Unassembled WGS sequence"/>
</dbReference>
<dbReference type="PROSITE" id="PS51585">
    <property type="entry name" value="SAM_MT_TPMT"/>
    <property type="match status" value="1"/>
</dbReference>
<dbReference type="AlphaFoldDB" id="A0A081D981"/>